<evidence type="ECO:0000313" key="5">
    <source>
        <dbReference type="Proteomes" id="UP001302719"/>
    </source>
</evidence>
<dbReference type="Pfam" id="PF02607">
    <property type="entry name" value="B12-binding_2"/>
    <property type="match status" value="1"/>
</dbReference>
<evidence type="ECO:0000259" key="3">
    <source>
        <dbReference type="PROSITE" id="PS51332"/>
    </source>
</evidence>
<dbReference type="GO" id="GO:0046653">
    <property type="term" value="P:tetrahydrofolate metabolic process"/>
    <property type="evidence" value="ECO:0007669"/>
    <property type="project" value="TreeGrafter"/>
</dbReference>
<dbReference type="Gene3D" id="3.40.50.280">
    <property type="entry name" value="Cobalamin-binding domain"/>
    <property type="match status" value="1"/>
</dbReference>
<dbReference type="GO" id="GO:0031419">
    <property type="term" value="F:cobalamin binding"/>
    <property type="evidence" value="ECO:0007669"/>
    <property type="project" value="InterPro"/>
</dbReference>
<dbReference type="InterPro" id="IPR036724">
    <property type="entry name" value="Cobalamin-bd_sf"/>
</dbReference>
<dbReference type="EMBL" id="CP116967">
    <property type="protein sequence ID" value="WNM56688.1"/>
    <property type="molecule type" value="Genomic_DNA"/>
</dbReference>
<name>A0AA96GD08_9BACT</name>
<protein>
    <submittedName>
        <fullName evidence="4">Cobalamin-dependent protein</fullName>
    </submittedName>
</protein>
<dbReference type="PANTHER" id="PTHR45833">
    <property type="entry name" value="METHIONINE SYNTHASE"/>
    <property type="match status" value="1"/>
</dbReference>
<dbReference type="SUPFAM" id="SSF52242">
    <property type="entry name" value="Cobalamin (vitamin B12)-binding domain"/>
    <property type="match status" value="1"/>
</dbReference>
<dbReference type="GO" id="GO:0046872">
    <property type="term" value="F:metal ion binding"/>
    <property type="evidence" value="ECO:0007669"/>
    <property type="project" value="UniProtKB-KW"/>
</dbReference>
<dbReference type="InterPro" id="IPR050554">
    <property type="entry name" value="Met_Synthase/Corrinoid"/>
</dbReference>
<keyword evidence="5" id="KW-1185">Reference proteome</keyword>
<proteinExistence type="predicted"/>
<gene>
    <name evidence="4" type="ORF">PP769_11940</name>
</gene>
<keyword evidence="2" id="KW-0170">Cobalt</keyword>
<dbReference type="GO" id="GO:0050667">
    <property type="term" value="P:homocysteine metabolic process"/>
    <property type="evidence" value="ECO:0007669"/>
    <property type="project" value="TreeGrafter"/>
</dbReference>
<keyword evidence="1" id="KW-0479">Metal-binding</keyword>
<feature type="domain" description="B12-binding" evidence="3">
    <location>
        <begin position="229"/>
        <end position="350"/>
    </location>
</feature>
<organism evidence="4 5">
    <name type="scientific">Candidatus Nitrospira allomarina</name>
    <dbReference type="NCBI Taxonomy" id="3020900"/>
    <lineage>
        <taxon>Bacteria</taxon>
        <taxon>Pseudomonadati</taxon>
        <taxon>Nitrospirota</taxon>
        <taxon>Nitrospiria</taxon>
        <taxon>Nitrospirales</taxon>
        <taxon>Nitrospiraceae</taxon>
        <taxon>Nitrospira</taxon>
    </lineage>
</organism>
<dbReference type="InterPro" id="IPR006158">
    <property type="entry name" value="Cobalamin-bd"/>
</dbReference>
<dbReference type="PROSITE" id="PS51332">
    <property type="entry name" value="B12_BINDING"/>
    <property type="match status" value="1"/>
</dbReference>
<sequence>MKDVNNNDRHRLAEKLKFLEGDVIEVITTQFFQHHPETGGYGESGKAHCATDAHYHLTFLRTAIEFGTEETFRQYVRWTTNVLQARNISQSLLQKFLHQISHALEPHLTDSEKKVVRAHLIESPHESLRPEAPPAPHPRSPLALHQEVFLQALLAGNRHAAGTIAFEAFSMTDSLSDVYVELFQESLYEIGRLWESNRISVAQEHVATAITQYVMANVYPRVKPAQPFQGKGIITGVEGELHQVGSHMVADLLESQGWDIRFLGVNIPHQAILQMIKEFRPTLVGISATMVLKVPIVRDLINDIRTHFPPEYTPRILVGGSAFRSLPDVFREIGADGFAYDLRSLTSLLA</sequence>
<evidence type="ECO:0000256" key="1">
    <source>
        <dbReference type="ARBA" id="ARBA00022723"/>
    </source>
</evidence>
<dbReference type="GO" id="GO:0005829">
    <property type="term" value="C:cytosol"/>
    <property type="evidence" value="ECO:0007669"/>
    <property type="project" value="TreeGrafter"/>
</dbReference>
<dbReference type="Proteomes" id="UP001302719">
    <property type="component" value="Chromosome"/>
</dbReference>
<dbReference type="InterPro" id="IPR003759">
    <property type="entry name" value="Cbl-bd_cap"/>
</dbReference>
<dbReference type="Gene3D" id="1.10.1240.10">
    <property type="entry name" value="Methionine synthase domain"/>
    <property type="match status" value="1"/>
</dbReference>
<dbReference type="Pfam" id="PF02310">
    <property type="entry name" value="B12-binding"/>
    <property type="match status" value="1"/>
</dbReference>
<dbReference type="GO" id="GO:0008705">
    <property type="term" value="F:methionine synthase activity"/>
    <property type="evidence" value="ECO:0007669"/>
    <property type="project" value="TreeGrafter"/>
</dbReference>
<dbReference type="RefSeq" id="WP_312640340.1">
    <property type="nucleotide sequence ID" value="NZ_CP116967.1"/>
</dbReference>
<dbReference type="KEGG" id="nall:PP769_11940"/>
<evidence type="ECO:0000313" key="4">
    <source>
        <dbReference type="EMBL" id="WNM56688.1"/>
    </source>
</evidence>
<dbReference type="PANTHER" id="PTHR45833:SF1">
    <property type="entry name" value="METHIONINE SYNTHASE"/>
    <property type="match status" value="1"/>
</dbReference>
<accession>A0AA96GD08</accession>
<reference evidence="4 5" key="1">
    <citation type="submission" date="2023-01" db="EMBL/GenBank/DDBJ databases">
        <title>Cultivation and genomic characterization of new, ubiquitous marine nitrite-oxidizing bacteria from the Nitrospirales.</title>
        <authorList>
            <person name="Mueller A.J."/>
            <person name="Daebeler A."/>
            <person name="Herbold C.W."/>
            <person name="Kirkegaard R.H."/>
            <person name="Daims H."/>
        </authorList>
    </citation>
    <scope>NUCLEOTIDE SEQUENCE [LARGE SCALE GENOMIC DNA]</scope>
    <source>
        <strain evidence="4 5">VA</strain>
    </source>
</reference>
<dbReference type="InterPro" id="IPR036594">
    <property type="entry name" value="Meth_synthase_dom"/>
</dbReference>
<evidence type="ECO:0000256" key="2">
    <source>
        <dbReference type="ARBA" id="ARBA00023285"/>
    </source>
</evidence>
<dbReference type="AlphaFoldDB" id="A0AA96GD08"/>